<accession>A0A2T4ADB0</accession>
<protein>
    <recommendedName>
        <fullName evidence="4">Secreted protein</fullName>
    </recommendedName>
</protein>
<dbReference type="RefSeq" id="XP_024774752.1">
    <property type="nucleotide sequence ID" value="XM_024915154.1"/>
</dbReference>
<reference evidence="2 3" key="1">
    <citation type="submission" date="2016-07" db="EMBL/GenBank/DDBJ databases">
        <title>Multiple horizontal gene transfer events from other fungi enriched the ability of initially mycotrophic Trichoderma (Ascomycota) to feed on dead plant biomass.</title>
        <authorList>
            <consortium name="DOE Joint Genome Institute"/>
            <person name="Aerts A."/>
            <person name="Atanasova L."/>
            <person name="Chenthamara K."/>
            <person name="Zhang J."/>
            <person name="Grujic M."/>
            <person name="Henrissat B."/>
            <person name="Kuo A."/>
            <person name="Salamov A."/>
            <person name="Lipzen A."/>
            <person name="Labutti K."/>
            <person name="Barry K."/>
            <person name="Miao Y."/>
            <person name="Rahimi M.J."/>
            <person name="Shen Q."/>
            <person name="Grigoriev I.V."/>
            <person name="Kubicek C.P."/>
            <person name="Druzhinina I.S."/>
        </authorList>
    </citation>
    <scope>NUCLEOTIDE SEQUENCE [LARGE SCALE GENOMIC DNA]</scope>
    <source>
        <strain evidence="2 3">CBS 226.95</strain>
    </source>
</reference>
<proteinExistence type="predicted"/>
<sequence length="113" mass="12560">MHGRISVCMLVMMCLFLPFAWGYRRNRCTYSTVDSSHWPSPIHGFLRGTPRSGPGAASLVVGAWRDVTLLLCICVMPVPVQQYEHTHHPLPPVIVIYSSLFSTRSTMSVPSTG</sequence>
<evidence type="ECO:0000313" key="3">
    <source>
        <dbReference type="Proteomes" id="UP000241690"/>
    </source>
</evidence>
<keyword evidence="1" id="KW-0732">Signal</keyword>
<gene>
    <name evidence="2" type="ORF">M431DRAFT_436987</name>
</gene>
<keyword evidence="3" id="KW-1185">Reference proteome</keyword>
<dbReference type="Proteomes" id="UP000241690">
    <property type="component" value="Unassembled WGS sequence"/>
</dbReference>
<evidence type="ECO:0008006" key="4">
    <source>
        <dbReference type="Google" id="ProtNLM"/>
    </source>
</evidence>
<dbReference type="EMBL" id="KZ679680">
    <property type="protein sequence ID" value="PTB55075.1"/>
    <property type="molecule type" value="Genomic_DNA"/>
</dbReference>
<organism evidence="2 3">
    <name type="scientific">Trichoderma harzianum CBS 226.95</name>
    <dbReference type="NCBI Taxonomy" id="983964"/>
    <lineage>
        <taxon>Eukaryota</taxon>
        <taxon>Fungi</taxon>
        <taxon>Dikarya</taxon>
        <taxon>Ascomycota</taxon>
        <taxon>Pezizomycotina</taxon>
        <taxon>Sordariomycetes</taxon>
        <taxon>Hypocreomycetidae</taxon>
        <taxon>Hypocreales</taxon>
        <taxon>Hypocreaceae</taxon>
        <taxon>Trichoderma</taxon>
    </lineage>
</organism>
<feature type="signal peptide" evidence="1">
    <location>
        <begin position="1"/>
        <end position="22"/>
    </location>
</feature>
<feature type="chain" id="PRO_5015771974" description="Secreted protein" evidence="1">
    <location>
        <begin position="23"/>
        <end position="113"/>
    </location>
</feature>
<dbReference type="GeneID" id="36623720"/>
<evidence type="ECO:0000256" key="1">
    <source>
        <dbReference type="SAM" id="SignalP"/>
    </source>
</evidence>
<dbReference type="AlphaFoldDB" id="A0A2T4ADB0"/>
<evidence type="ECO:0000313" key="2">
    <source>
        <dbReference type="EMBL" id="PTB55075.1"/>
    </source>
</evidence>
<name>A0A2T4ADB0_TRIHA</name>